<dbReference type="PROSITE" id="PS50215">
    <property type="entry name" value="ADAM_MEPRO"/>
    <property type="match status" value="1"/>
</dbReference>
<dbReference type="Gene3D" id="3.40.390.10">
    <property type="entry name" value="Collagenase (Catalytic Domain)"/>
    <property type="match status" value="1"/>
</dbReference>
<dbReference type="SUPFAM" id="SSF55486">
    <property type="entry name" value="Metalloproteases ('zincins'), catalytic domain"/>
    <property type="match status" value="1"/>
</dbReference>
<feature type="active site" evidence="1">
    <location>
        <position position="42"/>
    </location>
</feature>
<evidence type="ECO:0000256" key="1">
    <source>
        <dbReference type="PROSITE-ProRule" id="PRU00276"/>
    </source>
</evidence>
<feature type="binding site" evidence="1">
    <location>
        <position position="41"/>
    </location>
    <ligand>
        <name>Zn(2+)</name>
        <dbReference type="ChEBI" id="CHEBI:29105"/>
        <note>catalytic</note>
    </ligand>
</feature>
<accession>A0A0L7L4J2</accession>
<feature type="domain" description="Peptidase M12B" evidence="2">
    <location>
        <begin position="1"/>
        <end position="84"/>
    </location>
</feature>
<comment type="caution">
    <text evidence="1">Lacks conserved residue(s) required for the propagation of feature annotation.</text>
</comment>
<dbReference type="Pfam" id="PF13574">
    <property type="entry name" value="Reprolysin_2"/>
    <property type="match status" value="1"/>
</dbReference>
<dbReference type="GO" id="GO:0005886">
    <property type="term" value="C:plasma membrane"/>
    <property type="evidence" value="ECO:0007669"/>
    <property type="project" value="TreeGrafter"/>
</dbReference>
<protein>
    <submittedName>
        <fullName evidence="3">Disintegrin and metalloproteinase domain-containing protein 10</fullName>
    </submittedName>
</protein>
<evidence type="ECO:0000259" key="2">
    <source>
        <dbReference type="PROSITE" id="PS50215"/>
    </source>
</evidence>
<feature type="binding site" evidence="1">
    <location>
        <position position="51"/>
    </location>
    <ligand>
        <name>Zn(2+)</name>
        <dbReference type="ChEBI" id="CHEBI:29105"/>
        <note>catalytic</note>
    </ligand>
</feature>
<evidence type="ECO:0000313" key="3">
    <source>
        <dbReference type="EMBL" id="KOB70184.1"/>
    </source>
</evidence>
<name>A0A0L7L4J2_OPEBR</name>
<dbReference type="Proteomes" id="UP000037510">
    <property type="component" value="Unassembled WGS sequence"/>
</dbReference>
<dbReference type="GO" id="GO:0004222">
    <property type="term" value="F:metalloendopeptidase activity"/>
    <property type="evidence" value="ECO:0007669"/>
    <property type="project" value="InterPro"/>
</dbReference>
<feature type="non-terminal residue" evidence="3">
    <location>
        <position position="1"/>
    </location>
</feature>
<dbReference type="AlphaFoldDB" id="A0A0L7L4J2"/>
<dbReference type="GO" id="GO:0006509">
    <property type="term" value="P:membrane protein ectodomain proteolysis"/>
    <property type="evidence" value="ECO:0007669"/>
    <property type="project" value="TreeGrafter"/>
</dbReference>
<dbReference type="EMBL" id="JTDY01003080">
    <property type="protein sequence ID" value="KOB70184.1"/>
    <property type="molecule type" value="Genomic_DNA"/>
</dbReference>
<comment type="caution">
    <text evidence="3">The sequence shown here is derived from an EMBL/GenBank/DDBJ whole genome shotgun (WGS) entry which is preliminary data.</text>
</comment>
<dbReference type="PANTHER" id="PTHR45702">
    <property type="entry name" value="ADAM10/ADAM17 METALLOPEPTIDASE FAMILY MEMBER"/>
    <property type="match status" value="1"/>
</dbReference>
<keyword evidence="1" id="KW-0479">Metal-binding</keyword>
<dbReference type="STRING" id="104452.A0A0L7L4J2"/>
<sequence length="150" mass="16168">PGGVCDRRAYGRSFNTLAIAHSTTAAEDRVPEGIAAITLAHEIGHSFGAHHDNNYPLPECRGYLMSSHSSLTYSDQSFEFSPCSNKLIAATLNTNVTFRLCKDGFCKTVSMRAWEGGDACVTTGVVGVCSPRGVCSRVIHTPRSNIYPDL</sequence>
<feature type="binding site" evidence="1">
    <location>
        <position position="45"/>
    </location>
    <ligand>
        <name>Zn(2+)</name>
        <dbReference type="ChEBI" id="CHEBI:29105"/>
        <note>catalytic</note>
    </ligand>
</feature>
<keyword evidence="4" id="KW-1185">Reference proteome</keyword>
<dbReference type="PANTHER" id="PTHR45702:SF2">
    <property type="entry name" value="KUZBANIAN, ISOFORM A"/>
    <property type="match status" value="1"/>
</dbReference>
<dbReference type="InterPro" id="IPR051489">
    <property type="entry name" value="ADAM_Metalloproteinase"/>
</dbReference>
<dbReference type="GO" id="GO:0046872">
    <property type="term" value="F:metal ion binding"/>
    <property type="evidence" value="ECO:0007669"/>
    <property type="project" value="UniProtKB-KW"/>
</dbReference>
<gene>
    <name evidence="3" type="ORF">OBRU01_15700</name>
</gene>
<keyword evidence="1" id="KW-0862">Zinc</keyword>
<dbReference type="InterPro" id="IPR024079">
    <property type="entry name" value="MetalloPept_cat_dom_sf"/>
</dbReference>
<dbReference type="InterPro" id="IPR001590">
    <property type="entry name" value="Peptidase_M12B"/>
</dbReference>
<reference evidence="3 4" key="1">
    <citation type="journal article" date="2015" name="Genome Biol. Evol.">
        <title>The genome of winter moth (Operophtera brumata) provides a genomic perspective on sexual dimorphism and phenology.</title>
        <authorList>
            <person name="Derks M.F."/>
            <person name="Smit S."/>
            <person name="Salis L."/>
            <person name="Schijlen E."/>
            <person name="Bossers A."/>
            <person name="Mateman C."/>
            <person name="Pijl A.S."/>
            <person name="de Ridder D."/>
            <person name="Groenen M.A."/>
            <person name="Visser M.E."/>
            <person name="Megens H.J."/>
        </authorList>
    </citation>
    <scope>NUCLEOTIDE SEQUENCE [LARGE SCALE GENOMIC DNA]</scope>
    <source>
        <strain evidence="3">WM2013NL</strain>
        <tissue evidence="3">Head and thorax</tissue>
    </source>
</reference>
<organism evidence="3 4">
    <name type="scientific">Operophtera brumata</name>
    <name type="common">Winter moth</name>
    <name type="synonym">Phalaena brumata</name>
    <dbReference type="NCBI Taxonomy" id="104452"/>
    <lineage>
        <taxon>Eukaryota</taxon>
        <taxon>Metazoa</taxon>
        <taxon>Ecdysozoa</taxon>
        <taxon>Arthropoda</taxon>
        <taxon>Hexapoda</taxon>
        <taxon>Insecta</taxon>
        <taxon>Pterygota</taxon>
        <taxon>Neoptera</taxon>
        <taxon>Endopterygota</taxon>
        <taxon>Lepidoptera</taxon>
        <taxon>Glossata</taxon>
        <taxon>Ditrysia</taxon>
        <taxon>Geometroidea</taxon>
        <taxon>Geometridae</taxon>
        <taxon>Larentiinae</taxon>
        <taxon>Operophtera</taxon>
    </lineage>
</organism>
<proteinExistence type="predicted"/>
<feature type="non-terminal residue" evidence="3">
    <location>
        <position position="150"/>
    </location>
</feature>
<keyword evidence="3" id="KW-0401">Integrin</keyword>
<evidence type="ECO:0000313" key="4">
    <source>
        <dbReference type="Proteomes" id="UP000037510"/>
    </source>
</evidence>
<dbReference type="GO" id="GO:0007229">
    <property type="term" value="P:integrin-mediated signaling pathway"/>
    <property type="evidence" value="ECO:0007669"/>
    <property type="project" value="UniProtKB-KW"/>
</dbReference>